<gene>
    <name evidence="3" type="ORF">HGRIS_002936</name>
</gene>
<comment type="caution">
    <text evidence="3">The sequence shown here is derived from an EMBL/GenBank/DDBJ whole genome shotgun (WGS) entry which is preliminary data.</text>
</comment>
<organism evidence="3 4">
    <name type="scientific">Hohenbuehelia grisea</name>
    <dbReference type="NCBI Taxonomy" id="104357"/>
    <lineage>
        <taxon>Eukaryota</taxon>
        <taxon>Fungi</taxon>
        <taxon>Dikarya</taxon>
        <taxon>Basidiomycota</taxon>
        <taxon>Agaricomycotina</taxon>
        <taxon>Agaricomycetes</taxon>
        <taxon>Agaricomycetidae</taxon>
        <taxon>Agaricales</taxon>
        <taxon>Pleurotineae</taxon>
        <taxon>Pleurotaceae</taxon>
        <taxon>Hohenbuehelia</taxon>
    </lineage>
</organism>
<dbReference type="EMBL" id="JASNQZ010000006">
    <property type="protein sequence ID" value="KAL0956825.1"/>
    <property type="molecule type" value="Genomic_DNA"/>
</dbReference>
<dbReference type="Gene3D" id="3.10.350.10">
    <property type="entry name" value="LysM domain"/>
    <property type="match status" value="1"/>
</dbReference>
<feature type="compositionally biased region" description="Polar residues" evidence="1">
    <location>
        <begin position="25"/>
        <end position="36"/>
    </location>
</feature>
<feature type="domain" description="LysM" evidence="2">
    <location>
        <begin position="159"/>
        <end position="203"/>
    </location>
</feature>
<proteinExistence type="predicted"/>
<dbReference type="PANTHER" id="PTHR20932">
    <property type="entry name" value="LYSM AND PUTATIVE PEPTIDOGLYCAN-BINDING DOMAIN-CONTAINING PROTEIN"/>
    <property type="match status" value="1"/>
</dbReference>
<feature type="compositionally biased region" description="Basic and acidic residues" evidence="1">
    <location>
        <begin position="342"/>
        <end position="365"/>
    </location>
</feature>
<sequence length="446" mass="48565">MLDNGPGGSVLTLRNAPSSVRLASEPSSSSSVGNKTPTDERYFTSAIDPSRRSRLRRRPSGSSRYTPDEGGDAEYSWLDSLTRHGRGHSRSKTDASTGGQHPLFSATVGRSYADAGNTRPHLSRLLDWPNGARKSAEFEDDLEPSLSPSRDHHAETDVLVHEVSKTDSLAGVALKYGIHLTDLRKANQLWSSDSIHLRKVLYIPLAKMYGPNAATFRALARRQAEEASEDSDHDSATLTTPSDSVKSPQSVIKRVPVAQLSFFPPPSGPSYGSVLKDIGDPDVHLANALPIFSNHHTRSSTVPASFTNFLAVLPIAASTRDTIISRLSLDSSRSSTSDDQEHELAVVRDRDRDPFTTPRLPEHVPKKLSSPMNARQSPLRRPAQRRTSSAGQLPRDAMRTSIVAGQPLAVSPRPATIRTVQMEPSPAMQLPMVRSISNRTSVHDSS</sequence>
<evidence type="ECO:0000256" key="1">
    <source>
        <dbReference type="SAM" id="MobiDB-lite"/>
    </source>
</evidence>
<dbReference type="InterPro" id="IPR045030">
    <property type="entry name" value="LYSM1-4"/>
</dbReference>
<dbReference type="SMART" id="SM00257">
    <property type="entry name" value="LysM"/>
    <property type="match status" value="1"/>
</dbReference>
<feature type="region of interest" description="Disordered" evidence="1">
    <location>
        <begin position="1"/>
        <end position="104"/>
    </location>
</feature>
<evidence type="ECO:0000313" key="3">
    <source>
        <dbReference type="EMBL" id="KAL0956825.1"/>
    </source>
</evidence>
<name>A0ABR3JLZ5_9AGAR</name>
<feature type="region of interest" description="Disordered" evidence="1">
    <location>
        <begin position="329"/>
        <end position="410"/>
    </location>
</feature>
<dbReference type="PROSITE" id="PS51782">
    <property type="entry name" value="LYSM"/>
    <property type="match status" value="1"/>
</dbReference>
<feature type="compositionally biased region" description="Polar residues" evidence="1">
    <location>
        <begin position="236"/>
        <end position="250"/>
    </location>
</feature>
<feature type="region of interest" description="Disordered" evidence="1">
    <location>
        <begin position="423"/>
        <end position="446"/>
    </location>
</feature>
<reference evidence="4" key="1">
    <citation type="submission" date="2024-06" db="EMBL/GenBank/DDBJ databases">
        <title>Multi-omics analyses provide insights into the biosynthesis of the anticancer antibiotic pleurotin in Hohenbuehelia grisea.</title>
        <authorList>
            <person name="Weaver J.A."/>
            <person name="Alberti F."/>
        </authorList>
    </citation>
    <scope>NUCLEOTIDE SEQUENCE [LARGE SCALE GENOMIC DNA]</scope>
    <source>
        <strain evidence="4">T-177</strain>
    </source>
</reference>
<dbReference type="Pfam" id="PF01476">
    <property type="entry name" value="LysM"/>
    <property type="match status" value="1"/>
</dbReference>
<keyword evidence="4" id="KW-1185">Reference proteome</keyword>
<evidence type="ECO:0000313" key="4">
    <source>
        <dbReference type="Proteomes" id="UP001556367"/>
    </source>
</evidence>
<dbReference type="CDD" id="cd00118">
    <property type="entry name" value="LysM"/>
    <property type="match status" value="1"/>
</dbReference>
<dbReference type="InterPro" id="IPR036779">
    <property type="entry name" value="LysM_dom_sf"/>
</dbReference>
<evidence type="ECO:0000259" key="2">
    <source>
        <dbReference type="PROSITE" id="PS51782"/>
    </source>
</evidence>
<dbReference type="Proteomes" id="UP001556367">
    <property type="component" value="Unassembled WGS sequence"/>
</dbReference>
<dbReference type="PANTHER" id="PTHR20932:SF8">
    <property type="entry name" value="LD22649P"/>
    <property type="match status" value="1"/>
</dbReference>
<feature type="region of interest" description="Disordered" evidence="1">
    <location>
        <begin position="224"/>
        <end position="250"/>
    </location>
</feature>
<dbReference type="InterPro" id="IPR018392">
    <property type="entry name" value="LysM"/>
</dbReference>
<dbReference type="SUPFAM" id="SSF54106">
    <property type="entry name" value="LysM domain"/>
    <property type="match status" value="1"/>
</dbReference>
<accession>A0ABR3JLZ5</accession>
<protein>
    <recommendedName>
        <fullName evidence="2">LysM domain-containing protein</fullName>
    </recommendedName>
</protein>